<feature type="transmembrane region" description="Helical" evidence="6">
    <location>
        <begin position="80"/>
        <end position="98"/>
    </location>
</feature>
<feature type="transmembrane region" description="Helical" evidence="6">
    <location>
        <begin position="169"/>
        <end position="189"/>
    </location>
</feature>
<keyword evidence="3 6" id="KW-0812">Transmembrane</keyword>
<accession>A0A917M9X7</accession>
<dbReference type="PANTHER" id="PTHR23531:SF2">
    <property type="entry name" value="PERMEASE"/>
    <property type="match status" value="1"/>
</dbReference>
<evidence type="ECO:0000256" key="1">
    <source>
        <dbReference type="ARBA" id="ARBA00004651"/>
    </source>
</evidence>
<sequence>MSNTKQQPIWTKSFIGISMTQFMVFMIFYTLLTTLPIYVINNLGGSEADGGLIVTVMLIAAIIVRPISAKLLDTTGKKRGLVLSVALFTVTTFFYIWIDSFIPLLVLRFFHGLSFGVITTATGAIAADVIPHERRGAGLGYFAMAMNLAVVAGPFIGLSLLQFVTFKTLFIILSILMIAGLIFSMSVHVPQESNDTAKATKHKFSLSDLIEIKAIPIALISSFVSLAYASILSFISVYSESIGLSASASYFFLVFAIIMLLSRPYFGRTFDVKGPNHVILPCLFIFAVGLVTLGFTGSAWMLLLSAGLIGLGYGTLLPSFQTMAIQTAHHSRSGHATATFFMLYDSGIAIGSFVWGLVAAGVGFQNLYLINAILVVVVIGLFLLYQSRQQKEKYAEKKVYREIQSSE</sequence>
<dbReference type="EMBL" id="BMFR01000025">
    <property type="protein sequence ID" value="GGG87046.1"/>
    <property type="molecule type" value="Genomic_DNA"/>
</dbReference>
<feature type="transmembrane region" description="Helical" evidence="6">
    <location>
        <begin position="341"/>
        <end position="362"/>
    </location>
</feature>
<dbReference type="InterPro" id="IPR036259">
    <property type="entry name" value="MFS_trans_sf"/>
</dbReference>
<dbReference type="InterPro" id="IPR052714">
    <property type="entry name" value="MFS_Exporter"/>
</dbReference>
<comment type="subcellular location">
    <subcellularLocation>
        <location evidence="1">Cell membrane</location>
        <topology evidence="1">Multi-pass membrane protein</topology>
    </subcellularLocation>
</comment>
<name>A0A917M9X7_9BACI</name>
<evidence type="ECO:0000256" key="2">
    <source>
        <dbReference type="ARBA" id="ARBA00022448"/>
    </source>
</evidence>
<dbReference type="RefSeq" id="WP_188456770.1">
    <property type="nucleotide sequence ID" value="NZ_BMFR01000025.1"/>
</dbReference>
<dbReference type="AlphaFoldDB" id="A0A917M9X7"/>
<protein>
    <submittedName>
        <fullName evidence="8">MFS-type transporter YwoG</fullName>
    </submittedName>
</protein>
<dbReference type="CDD" id="cd17489">
    <property type="entry name" value="MFS_YfcJ_like"/>
    <property type="match status" value="1"/>
</dbReference>
<comment type="caution">
    <text evidence="8">The sequence shown here is derived from an EMBL/GenBank/DDBJ whole genome shotgun (WGS) entry which is preliminary data.</text>
</comment>
<evidence type="ECO:0000313" key="8">
    <source>
        <dbReference type="EMBL" id="GGG87046.1"/>
    </source>
</evidence>
<reference evidence="8" key="1">
    <citation type="journal article" date="2014" name="Int. J. Syst. Evol. Microbiol.">
        <title>Complete genome sequence of Corynebacterium casei LMG S-19264T (=DSM 44701T), isolated from a smear-ripened cheese.</title>
        <authorList>
            <consortium name="US DOE Joint Genome Institute (JGI-PGF)"/>
            <person name="Walter F."/>
            <person name="Albersmeier A."/>
            <person name="Kalinowski J."/>
            <person name="Ruckert C."/>
        </authorList>
    </citation>
    <scope>NUCLEOTIDE SEQUENCE</scope>
    <source>
        <strain evidence="8">CGMCC 1.12754</strain>
    </source>
</reference>
<keyword evidence="5 6" id="KW-0472">Membrane</keyword>
<feature type="transmembrane region" description="Helical" evidence="6">
    <location>
        <begin position="21"/>
        <end position="39"/>
    </location>
</feature>
<dbReference type="GO" id="GO:0022857">
    <property type="term" value="F:transmembrane transporter activity"/>
    <property type="evidence" value="ECO:0007669"/>
    <property type="project" value="InterPro"/>
</dbReference>
<proteinExistence type="predicted"/>
<dbReference type="PROSITE" id="PS50850">
    <property type="entry name" value="MFS"/>
    <property type="match status" value="1"/>
</dbReference>
<evidence type="ECO:0000313" key="9">
    <source>
        <dbReference type="Proteomes" id="UP000622860"/>
    </source>
</evidence>
<evidence type="ECO:0000256" key="3">
    <source>
        <dbReference type="ARBA" id="ARBA00022692"/>
    </source>
</evidence>
<dbReference type="InterPro" id="IPR020846">
    <property type="entry name" value="MFS_dom"/>
</dbReference>
<dbReference type="Gene3D" id="1.20.1250.20">
    <property type="entry name" value="MFS general substrate transporter like domains"/>
    <property type="match status" value="1"/>
</dbReference>
<dbReference type="Proteomes" id="UP000622860">
    <property type="component" value="Unassembled WGS sequence"/>
</dbReference>
<feature type="transmembrane region" description="Helical" evidence="6">
    <location>
        <begin position="278"/>
        <end position="295"/>
    </location>
</feature>
<keyword evidence="4 6" id="KW-1133">Transmembrane helix</keyword>
<keyword evidence="9" id="KW-1185">Reference proteome</keyword>
<feature type="domain" description="Major facilitator superfamily (MFS) profile" evidence="7">
    <location>
        <begin position="13"/>
        <end position="389"/>
    </location>
</feature>
<feature type="transmembrane region" description="Helical" evidence="6">
    <location>
        <begin position="104"/>
        <end position="127"/>
    </location>
</feature>
<feature type="transmembrane region" description="Helical" evidence="6">
    <location>
        <begin position="210"/>
        <end position="235"/>
    </location>
</feature>
<feature type="transmembrane region" description="Helical" evidence="6">
    <location>
        <begin position="51"/>
        <end position="68"/>
    </location>
</feature>
<evidence type="ECO:0000256" key="5">
    <source>
        <dbReference type="ARBA" id="ARBA00023136"/>
    </source>
</evidence>
<feature type="transmembrane region" description="Helical" evidence="6">
    <location>
        <begin position="301"/>
        <end position="320"/>
    </location>
</feature>
<evidence type="ECO:0000259" key="7">
    <source>
        <dbReference type="PROSITE" id="PS50850"/>
    </source>
</evidence>
<organism evidence="8 9">
    <name type="scientific">Virgibacillus oceani</name>
    <dbReference type="NCBI Taxonomy" id="1479511"/>
    <lineage>
        <taxon>Bacteria</taxon>
        <taxon>Bacillati</taxon>
        <taxon>Bacillota</taxon>
        <taxon>Bacilli</taxon>
        <taxon>Bacillales</taxon>
        <taxon>Bacillaceae</taxon>
        <taxon>Virgibacillus</taxon>
    </lineage>
</organism>
<gene>
    <name evidence="8" type="primary">ywoG</name>
    <name evidence="8" type="ORF">GCM10011398_36080</name>
</gene>
<reference evidence="8" key="2">
    <citation type="submission" date="2020-09" db="EMBL/GenBank/DDBJ databases">
        <authorList>
            <person name="Sun Q."/>
            <person name="Zhou Y."/>
        </authorList>
    </citation>
    <scope>NUCLEOTIDE SEQUENCE</scope>
    <source>
        <strain evidence="8">CGMCC 1.12754</strain>
    </source>
</reference>
<feature type="transmembrane region" description="Helical" evidence="6">
    <location>
        <begin position="139"/>
        <end position="163"/>
    </location>
</feature>
<dbReference type="SUPFAM" id="SSF103473">
    <property type="entry name" value="MFS general substrate transporter"/>
    <property type="match status" value="1"/>
</dbReference>
<dbReference type="PANTHER" id="PTHR23531">
    <property type="entry name" value="QUINOLENE RESISTANCE PROTEIN NORA"/>
    <property type="match status" value="1"/>
</dbReference>
<evidence type="ECO:0000256" key="6">
    <source>
        <dbReference type="SAM" id="Phobius"/>
    </source>
</evidence>
<dbReference type="GO" id="GO:0005886">
    <property type="term" value="C:plasma membrane"/>
    <property type="evidence" value="ECO:0007669"/>
    <property type="project" value="UniProtKB-SubCell"/>
</dbReference>
<feature type="transmembrane region" description="Helical" evidence="6">
    <location>
        <begin position="368"/>
        <end position="385"/>
    </location>
</feature>
<feature type="transmembrane region" description="Helical" evidence="6">
    <location>
        <begin position="247"/>
        <end position="266"/>
    </location>
</feature>
<dbReference type="Pfam" id="PF07690">
    <property type="entry name" value="MFS_1"/>
    <property type="match status" value="1"/>
</dbReference>
<dbReference type="InterPro" id="IPR011701">
    <property type="entry name" value="MFS"/>
</dbReference>
<evidence type="ECO:0000256" key="4">
    <source>
        <dbReference type="ARBA" id="ARBA00022989"/>
    </source>
</evidence>
<keyword evidence="2" id="KW-0813">Transport</keyword>